<evidence type="ECO:0000256" key="1">
    <source>
        <dbReference type="SAM" id="Phobius"/>
    </source>
</evidence>
<organism evidence="2">
    <name type="scientific">Staphylococcus aureus</name>
    <dbReference type="NCBI Taxonomy" id="1280"/>
    <lineage>
        <taxon>Bacteria</taxon>
        <taxon>Bacillati</taxon>
        <taxon>Bacillota</taxon>
        <taxon>Bacilli</taxon>
        <taxon>Bacillales</taxon>
        <taxon>Staphylococcaceae</taxon>
        <taxon>Staphylococcus</taxon>
    </lineage>
</organism>
<name>A0A0C6ERV5_STAAU</name>
<reference evidence="2" key="1">
    <citation type="submission" date="2014-08" db="EMBL/GenBank/DDBJ databases">
        <title>Comparative genomics of MRSA.</title>
        <authorList>
            <person name="Yamamoto T."/>
        </authorList>
    </citation>
    <scope>NUCLEOTIDE SEQUENCE</scope>
    <source>
        <strain evidence="2">OC3</strain>
    </source>
</reference>
<evidence type="ECO:0000313" key="2">
    <source>
        <dbReference type="EMBL" id="BAQ35659.1"/>
    </source>
</evidence>
<keyword evidence="1" id="KW-1133">Transmembrane helix</keyword>
<protein>
    <submittedName>
        <fullName evidence="2">Uncharacterized protein</fullName>
    </submittedName>
</protein>
<proteinExistence type="predicted"/>
<feature type="transmembrane region" description="Helical" evidence="1">
    <location>
        <begin position="12"/>
        <end position="28"/>
    </location>
</feature>
<keyword evidence="1" id="KW-0472">Membrane</keyword>
<sequence length="72" mass="8728">MWKIIFDTFDKFIVSLVGTLLIYWIGRIDGFSQSRDSSWIDIKISNGLLCLKYNLIIKPIEFLKRFYRFFRK</sequence>
<dbReference type="AlphaFoldDB" id="A0A0C6ERV5"/>
<keyword evidence="1" id="KW-0812">Transmembrane</keyword>
<dbReference type="EMBL" id="AB983236">
    <property type="protein sequence ID" value="BAQ35659.1"/>
    <property type="molecule type" value="Genomic_DNA"/>
</dbReference>
<accession>A0A0C6ERV5</accession>